<reference evidence="1" key="3">
    <citation type="submission" date="2020-05" db="UniProtKB">
        <authorList>
            <consortium name="EnsemblMetazoa"/>
        </authorList>
    </citation>
    <scope>IDENTIFICATION</scope>
    <source>
        <strain evidence="1">PEST</strain>
    </source>
</reference>
<dbReference type="VEuPathDB" id="VectorBase:AGAP028015"/>
<dbReference type="InParanoid" id="A0A1S4HCK4"/>
<dbReference type="InterPro" id="IPR001611">
    <property type="entry name" value="Leu-rich_rpt"/>
</dbReference>
<dbReference type="PROSITE" id="PS51450">
    <property type="entry name" value="LRR"/>
    <property type="match status" value="1"/>
</dbReference>
<keyword evidence="2" id="KW-1185">Reference proteome</keyword>
<protein>
    <submittedName>
        <fullName evidence="1">Uncharacterized protein</fullName>
    </submittedName>
</protein>
<sequence length="197" mass="22659">MQRKCVIHLILLWFIVGTNGCVAEEYHCNVEYYSHVVSFSNVVVEGSAMPRFSCSNSDNIADLIFKMSLLEEVPKQLFATFPNLVVANFTRSGIKRINRYSLNRALHLKNLYLKSNELQELNADCFYGAAVLLDLDLSFNNISSIDRMAFNTLSKLLVLWMSGNKLRSLDSRVFEPLQATLSFKHFTRKTIEYRMLQ</sequence>
<dbReference type="AlphaFoldDB" id="A0A1S4HCK4"/>
<dbReference type="InterPro" id="IPR003591">
    <property type="entry name" value="Leu-rich_rpt_typical-subtyp"/>
</dbReference>
<dbReference type="PANTHER" id="PTHR24366:SF96">
    <property type="entry name" value="LEUCINE RICH REPEAT CONTAINING 53"/>
    <property type="match status" value="1"/>
</dbReference>
<accession>A0A1S4HCK4</accession>
<dbReference type="EMBL" id="AAAB01008964">
    <property type="status" value="NOT_ANNOTATED_CDS"/>
    <property type="molecule type" value="Genomic_DNA"/>
</dbReference>
<reference evidence="1 2" key="2">
    <citation type="journal article" date="2004" name="Trends Parasitol.">
        <title>The Anopheles gambiae genome: an update.</title>
        <authorList>
            <person name="Mongin E."/>
            <person name="Louis C."/>
            <person name="Holt R.A."/>
            <person name="Birney E."/>
            <person name="Collins F.H."/>
        </authorList>
    </citation>
    <scope>NUCLEOTIDE SEQUENCE [LARGE SCALE GENOMIC DNA]</scope>
    <source>
        <strain evidence="1 2">PEST</strain>
    </source>
</reference>
<evidence type="ECO:0000313" key="1">
    <source>
        <dbReference type="EnsemblMetazoa" id="AGAP028015-PA"/>
    </source>
</evidence>
<name>A0A1S4HCK4_ANOGA</name>
<dbReference type="InterPro" id="IPR032675">
    <property type="entry name" value="LRR_dom_sf"/>
</dbReference>
<dbReference type="Pfam" id="PF13855">
    <property type="entry name" value="LRR_8"/>
    <property type="match status" value="1"/>
</dbReference>
<dbReference type="PANTHER" id="PTHR24366">
    <property type="entry name" value="IG(IMMUNOGLOBULIN) AND LRR(LEUCINE RICH REPEAT) DOMAINS"/>
    <property type="match status" value="1"/>
</dbReference>
<proteinExistence type="predicted"/>
<organism evidence="1 2">
    <name type="scientific">Anopheles gambiae</name>
    <name type="common">African malaria mosquito</name>
    <dbReference type="NCBI Taxonomy" id="7165"/>
    <lineage>
        <taxon>Eukaryota</taxon>
        <taxon>Metazoa</taxon>
        <taxon>Ecdysozoa</taxon>
        <taxon>Arthropoda</taxon>
        <taxon>Hexapoda</taxon>
        <taxon>Insecta</taxon>
        <taxon>Pterygota</taxon>
        <taxon>Neoptera</taxon>
        <taxon>Endopterygota</taxon>
        <taxon>Diptera</taxon>
        <taxon>Nematocera</taxon>
        <taxon>Culicoidea</taxon>
        <taxon>Culicidae</taxon>
        <taxon>Anophelinae</taxon>
        <taxon>Anopheles</taxon>
    </lineage>
</organism>
<reference evidence="1 2" key="1">
    <citation type="journal article" date="2002" name="Science">
        <title>The genome sequence of the malaria mosquito Anopheles gambiae.</title>
        <authorList>
            <person name="Holt R.A."/>
            <person name="Subramanian G.M."/>
            <person name="Halpern A."/>
            <person name="Sutton G.G."/>
            <person name="Charlab R."/>
            <person name="Nusskern D.R."/>
            <person name="Wincker P."/>
            <person name="Clark A.G."/>
            <person name="Ribeiro J.M."/>
            <person name="Wides R."/>
            <person name="Salzberg S.L."/>
            <person name="Loftus B."/>
            <person name="Yandell M."/>
            <person name="Majoros W.H."/>
            <person name="Rusch D.B."/>
            <person name="Lai Z."/>
            <person name="Kraft C.L."/>
            <person name="Abril J.F."/>
            <person name="Anthouard V."/>
            <person name="Arensburger P."/>
            <person name="Atkinson P.W."/>
            <person name="Baden H."/>
            <person name="de Berardinis V."/>
            <person name="Baldwin D."/>
            <person name="Benes V."/>
            <person name="Biedler J."/>
            <person name="Blass C."/>
            <person name="Bolanos R."/>
            <person name="Boscus D."/>
            <person name="Barnstead M."/>
            <person name="Cai S."/>
            <person name="Center A."/>
            <person name="Chaturverdi K."/>
            <person name="Christophides G.K."/>
            <person name="Chrystal M.A."/>
            <person name="Clamp M."/>
            <person name="Cravchik A."/>
            <person name="Curwen V."/>
            <person name="Dana A."/>
            <person name="Delcher A."/>
            <person name="Dew I."/>
            <person name="Evans C.A."/>
            <person name="Flanigan M."/>
            <person name="Grundschober-Freimoser A."/>
            <person name="Friedli L."/>
            <person name="Gu Z."/>
            <person name="Guan P."/>
            <person name="Guigo R."/>
            <person name="Hillenmeyer M.E."/>
            <person name="Hladun S.L."/>
            <person name="Hogan J.R."/>
            <person name="Hong Y.S."/>
            <person name="Hoover J."/>
            <person name="Jaillon O."/>
            <person name="Ke Z."/>
            <person name="Kodira C."/>
            <person name="Kokoza E."/>
            <person name="Koutsos A."/>
            <person name="Letunic I."/>
            <person name="Levitsky A."/>
            <person name="Liang Y."/>
            <person name="Lin J.J."/>
            <person name="Lobo N.F."/>
            <person name="Lopez J.R."/>
            <person name="Malek J.A."/>
            <person name="McIntosh T.C."/>
            <person name="Meister S."/>
            <person name="Miller J."/>
            <person name="Mobarry C."/>
            <person name="Mongin E."/>
            <person name="Murphy S.D."/>
            <person name="O'Brochta D.A."/>
            <person name="Pfannkoch C."/>
            <person name="Qi R."/>
            <person name="Regier M.A."/>
            <person name="Remington K."/>
            <person name="Shao H."/>
            <person name="Sharakhova M.V."/>
            <person name="Sitter C.D."/>
            <person name="Shetty J."/>
            <person name="Smith T.J."/>
            <person name="Strong R."/>
            <person name="Sun J."/>
            <person name="Thomasova D."/>
            <person name="Ton L.Q."/>
            <person name="Topalis P."/>
            <person name="Tu Z."/>
            <person name="Unger M.F."/>
            <person name="Walenz B."/>
            <person name="Wang A."/>
            <person name="Wang J."/>
            <person name="Wang M."/>
            <person name="Wang X."/>
            <person name="Woodford K.J."/>
            <person name="Wortman J.R."/>
            <person name="Wu M."/>
            <person name="Yao A."/>
            <person name="Zdobnov E.M."/>
            <person name="Zhang H."/>
            <person name="Zhao Q."/>
            <person name="Zhao S."/>
            <person name="Zhu S.C."/>
            <person name="Zhimulev I."/>
            <person name="Coluzzi M."/>
            <person name="della Torre A."/>
            <person name="Roth C.W."/>
            <person name="Louis C."/>
            <person name="Kalush F."/>
            <person name="Mural R.J."/>
            <person name="Myers E.W."/>
            <person name="Adams M.D."/>
            <person name="Smith H.O."/>
            <person name="Broder S."/>
            <person name="Gardner M.J."/>
            <person name="Fraser C.M."/>
            <person name="Birney E."/>
            <person name="Bork P."/>
            <person name="Brey P.T."/>
            <person name="Venter J.C."/>
            <person name="Weissenbach J."/>
            <person name="Kafatos F.C."/>
            <person name="Collins F.H."/>
            <person name="Hoffman S.L."/>
        </authorList>
    </citation>
    <scope>NUCLEOTIDE SEQUENCE [LARGE SCALE GENOMIC DNA]</scope>
    <source>
        <strain evidence="1 2">PEST</strain>
    </source>
</reference>
<dbReference type="EnsemblMetazoa" id="AGAP028015-RA">
    <property type="protein sequence ID" value="AGAP028015-PA"/>
    <property type="gene ID" value="AGAP028015"/>
</dbReference>
<dbReference type="SUPFAM" id="SSF52058">
    <property type="entry name" value="L domain-like"/>
    <property type="match status" value="1"/>
</dbReference>
<evidence type="ECO:0000313" key="2">
    <source>
        <dbReference type="Proteomes" id="UP000007062"/>
    </source>
</evidence>
<dbReference type="SMART" id="SM00369">
    <property type="entry name" value="LRR_TYP"/>
    <property type="match status" value="3"/>
</dbReference>
<dbReference type="Gene3D" id="3.80.10.10">
    <property type="entry name" value="Ribonuclease Inhibitor"/>
    <property type="match status" value="1"/>
</dbReference>
<dbReference type="VEuPathDB" id="VectorBase:AGAMI1_009090"/>
<dbReference type="Proteomes" id="UP000007062">
    <property type="component" value="Chromosome 3R"/>
</dbReference>